<evidence type="ECO:0000313" key="8">
    <source>
        <dbReference type="Proteomes" id="UP000030403"/>
    </source>
</evidence>
<dbReference type="PANTHER" id="PTHR35791:SF1">
    <property type="entry name" value="UPF0754 MEMBRANE PROTEIN YHEB"/>
    <property type="match status" value="1"/>
</dbReference>
<keyword evidence="4 6" id="KW-1133">Transmembrane helix</keyword>
<dbReference type="GO" id="GO:0005886">
    <property type="term" value="C:plasma membrane"/>
    <property type="evidence" value="ECO:0007669"/>
    <property type="project" value="UniProtKB-SubCell"/>
</dbReference>
<dbReference type="RefSeq" id="WP_027447114.1">
    <property type="nucleotide sequence ID" value="NZ_AULJ01000048.1"/>
</dbReference>
<feature type="transmembrane region" description="Helical" evidence="6">
    <location>
        <begin position="354"/>
        <end position="377"/>
    </location>
</feature>
<reference evidence="7 8" key="1">
    <citation type="submission" date="2013-08" db="EMBL/GenBank/DDBJ databases">
        <authorList>
            <person name="Huang J."/>
            <person name="Wang G."/>
        </authorList>
    </citation>
    <scope>NUCLEOTIDE SEQUENCE [LARGE SCALE GENOMIC DNA]</scope>
    <source>
        <strain evidence="7 8">BH030004</strain>
    </source>
</reference>
<dbReference type="InterPro" id="IPR016991">
    <property type="entry name" value="UCP032178"/>
</dbReference>
<evidence type="ECO:0000256" key="2">
    <source>
        <dbReference type="ARBA" id="ARBA00008053"/>
    </source>
</evidence>
<dbReference type="EMBL" id="AVPF01000033">
    <property type="protein sequence ID" value="KGX86152.1"/>
    <property type="molecule type" value="Genomic_DNA"/>
</dbReference>
<dbReference type="eggNOG" id="COG4399">
    <property type="taxonomic scope" value="Bacteria"/>
</dbReference>
<name>A0A0A5HR94_9BACI</name>
<keyword evidence="3 6" id="KW-0812">Transmembrane</keyword>
<evidence type="ECO:0000313" key="7">
    <source>
        <dbReference type="EMBL" id="KGX86152.1"/>
    </source>
</evidence>
<protein>
    <submittedName>
        <fullName evidence="7">Uncharacterized protein</fullName>
    </submittedName>
</protein>
<dbReference type="Proteomes" id="UP000030403">
    <property type="component" value="Unassembled WGS sequence"/>
</dbReference>
<comment type="subcellular location">
    <subcellularLocation>
        <location evidence="1">Cell membrane</location>
    </subcellularLocation>
</comment>
<keyword evidence="5 6" id="KW-0472">Membrane</keyword>
<dbReference type="STRING" id="1385511.GCA_000425225_03541"/>
<evidence type="ECO:0000256" key="4">
    <source>
        <dbReference type="ARBA" id="ARBA00022989"/>
    </source>
</evidence>
<dbReference type="PIRSF" id="PIRSF032178">
    <property type="entry name" value="UCP032178"/>
    <property type="match status" value="1"/>
</dbReference>
<dbReference type="AlphaFoldDB" id="A0A0A5HR94"/>
<comment type="caution">
    <text evidence="7">The sequence shown here is derived from an EMBL/GenBank/DDBJ whole genome shotgun (WGS) entry which is preliminary data.</text>
</comment>
<keyword evidence="8" id="KW-1185">Reference proteome</keyword>
<dbReference type="OrthoDB" id="9787430at2"/>
<sequence length="378" mass="43463">MNTIVMILLMMGVGALIGGVTNSLAIKMLFRPFTAKYIGNMKVPFTPGLIPKRRQELADQLGKMVVEHLLTPEGLRKKLHDEAFQNQMVEWAQQEVSSMLKSDQSLKDWMSELDISVDRDQIHKSMYSFAHERYHQMMKNQRQKSIRTIIGPNWDHKGKEAMEQVSEYVLHNLEEYISSYEGRQKITNMIENYLEGQGFLANMVSSFIGTDGLAERIQPAVSDYLRSQDARLWLKRILEEEWEKWLNKPVRYYEDKLGADVTADMIATTVADALPVEEWLNRSVKDITEKYQTYVVDQFVPKLVHKSGDVLSDRIPDIMSKLHLSDVVKQEVESFSVERLERMVLDISRKEFKLITYLGALLGGIIGLIQAGIILMMG</sequence>
<dbReference type="PANTHER" id="PTHR35791">
    <property type="entry name" value="UPF0754 MEMBRANE PROTEIN YHEB"/>
    <property type="match status" value="1"/>
</dbReference>
<comment type="similarity">
    <text evidence="2">Belongs to the UPF0754 family.</text>
</comment>
<dbReference type="Pfam" id="PF04286">
    <property type="entry name" value="DUF445"/>
    <property type="match status" value="1"/>
</dbReference>
<evidence type="ECO:0000256" key="6">
    <source>
        <dbReference type="SAM" id="Phobius"/>
    </source>
</evidence>
<feature type="transmembrane region" description="Helical" evidence="6">
    <location>
        <begin position="6"/>
        <end position="26"/>
    </location>
</feature>
<evidence type="ECO:0000256" key="5">
    <source>
        <dbReference type="ARBA" id="ARBA00023136"/>
    </source>
</evidence>
<evidence type="ECO:0000256" key="1">
    <source>
        <dbReference type="ARBA" id="ARBA00004236"/>
    </source>
</evidence>
<dbReference type="InterPro" id="IPR007383">
    <property type="entry name" value="DUF445"/>
</dbReference>
<evidence type="ECO:0000256" key="3">
    <source>
        <dbReference type="ARBA" id="ARBA00022692"/>
    </source>
</evidence>
<gene>
    <name evidence="7" type="ORF">N783_12590</name>
</gene>
<accession>A0A0A5HR94</accession>
<proteinExistence type="inferred from homology"/>
<organism evidence="7 8">
    <name type="scientific">Pontibacillus marinus BH030004 = DSM 16465</name>
    <dbReference type="NCBI Taxonomy" id="1385511"/>
    <lineage>
        <taxon>Bacteria</taxon>
        <taxon>Bacillati</taxon>
        <taxon>Bacillota</taxon>
        <taxon>Bacilli</taxon>
        <taxon>Bacillales</taxon>
        <taxon>Bacillaceae</taxon>
        <taxon>Pontibacillus</taxon>
    </lineage>
</organism>